<evidence type="ECO:0000313" key="3">
    <source>
        <dbReference type="Proteomes" id="UP000199520"/>
    </source>
</evidence>
<dbReference type="AlphaFoldDB" id="A0A1I4H567"/>
<dbReference type="EMBL" id="FOTS01000002">
    <property type="protein sequence ID" value="SFL36541.1"/>
    <property type="molecule type" value="Genomic_DNA"/>
</dbReference>
<sequence>MALNKQSHDMQKVMLVGAIGAGKTSLIHTLQKDVRSAEKTQSIQFSDGAIDTPGEYAQIPRFYSALMTTAMQASVVVVVQDATNLKVTLPPGFAGMFSRPVIGVVTKVDAPGIDRDKAKSRLMEIGVKEPIFFVSSRTGEGIEELIAHFGEGRCNS</sequence>
<dbReference type="InterPro" id="IPR027417">
    <property type="entry name" value="P-loop_NTPase"/>
</dbReference>
<organism evidence="2 3">
    <name type="scientific">Pelosinus propionicus DSM 13327</name>
    <dbReference type="NCBI Taxonomy" id="1123291"/>
    <lineage>
        <taxon>Bacteria</taxon>
        <taxon>Bacillati</taxon>
        <taxon>Bacillota</taxon>
        <taxon>Negativicutes</taxon>
        <taxon>Selenomonadales</taxon>
        <taxon>Sporomusaceae</taxon>
        <taxon>Pelosinus</taxon>
    </lineage>
</organism>
<dbReference type="PIRSF" id="PIRSF036409">
    <property type="entry name" value="EutP_PduV"/>
    <property type="match status" value="1"/>
</dbReference>
<dbReference type="GO" id="GO:0005524">
    <property type="term" value="F:ATP binding"/>
    <property type="evidence" value="ECO:0007669"/>
    <property type="project" value="UniProtKB-UniRule"/>
</dbReference>
<gene>
    <name evidence="2" type="ORF">SAMN04490355_1002149</name>
</gene>
<dbReference type="STRING" id="1123291.SAMN04490355_1002149"/>
<name>A0A1I4H567_9FIRM</name>
<dbReference type="Gene3D" id="3.40.50.300">
    <property type="entry name" value="P-loop containing nucleotide triphosphate hydrolases"/>
    <property type="match status" value="1"/>
</dbReference>
<protein>
    <submittedName>
        <fullName evidence="2">Ethanolamine utilization protein EutP</fullName>
    </submittedName>
</protein>
<comment type="similarity">
    <text evidence="1">Belongs to the EutP/PduV family.</text>
</comment>
<keyword evidence="3" id="KW-1185">Reference proteome</keyword>
<evidence type="ECO:0000313" key="2">
    <source>
        <dbReference type="EMBL" id="SFL36541.1"/>
    </source>
</evidence>
<dbReference type="Pfam" id="PF10662">
    <property type="entry name" value="PduV-EutP"/>
    <property type="match status" value="1"/>
</dbReference>
<evidence type="ECO:0000256" key="1">
    <source>
        <dbReference type="PIRNR" id="PIRNR036409"/>
    </source>
</evidence>
<proteinExistence type="inferred from homology"/>
<dbReference type="InterPro" id="IPR012381">
    <property type="entry name" value="EutP_PduV"/>
</dbReference>
<dbReference type="SUPFAM" id="SSF52540">
    <property type="entry name" value="P-loop containing nucleoside triphosphate hydrolases"/>
    <property type="match status" value="1"/>
</dbReference>
<keyword evidence="1" id="KW-0547">Nucleotide-binding</keyword>
<dbReference type="GO" id="GO:0006576">
    <property type="term" value="P:biogenic amine metabolic process"/>
    <property type="evidence" value="ECO:0007669"/>
    <property type="project" value="InterPro"/>
</dbReference>
<reference evidence="3" key="1">
    <citation type="submission" date="2016-10" db="EMBL/GenBank/DDBJ databases">
        <authorList>
            <person name="Varghese N."/>
            <person name="Submissions S."/>
        </authorList>
    </citation>
    <scope>NUCLEOTIDE SEQUENCE [LARGE SCALE GENOMIC DNA]</scope>
    <source>
        <strain evidence="3">DSM 13327</strain>
    </source>
</reference>
<dbReference type="CDD" id="cd00882">
    <property type="entry name" value="Ras_like_GTPase"/>
    <property type="match status" value="1"/>
</dbReference>
<accession>A0A1I4H567</accession>
<dbReference type="PANTHER" id="PTHR40453:SF1">
    <property type="entry name" value="PROTEIN YOEF"/>
    <property type="match status" value="1"/>
</dbReference>
<dbReference type="PANTHER" id="PTHR40453">
    <property type="entry name" value="PROTEIN YOEF"/>
    <property type="match status" value="1"/>
</dbReference>
<dbReference type="Proteomes" id="UP000199520">
    <property type="component" value="Unassembled WGS sequence"/>
</dbReference>